<dbReference type="OrthoDB" id="1110483at2"/>
<dbReference type="InterPro" id="IPR050834">
    <property type="entry name" value="Glycosyltransf_2"/>
</dbReference>
<reference evidence="2 3" key="1">
    <citation type="submission" date="2019-02" db="EMBL/GenBank/DDBJ databases">
        <title>Isolation and identification of novel species under the genus Muribaculum.</title>
        <authorList>
            <person name="Miyake S."/>
            <person name="Ding Y."/>
            <person name="Low A."/>
            <person name="Soh M."/>
            <person name="Seedorf H."/>
        </authorList>
    </citation>
    <scope>NUCLEOTIDE SEQUENCE [LARGE SCALE GENOMIC DNA]</scope>
    <source>
        <strain evidence="2 3">TLL-A4</strain>
    </source>
</reference>
<dbReference type="PANTHER" id="PTHR43685:SF2">
    <property type="entry name" value="GLYCOSYLTRANSFERASE 2-LIKE DOMAIN-CONTAINING PROTEIN"/>
    <property type="match status" value="1"/>
</dbReference>
<dbReference type="InterPro" id="IPR001173">
    <property type="entry name" value="Glyco_trans_2-like"/>
</dbReference>
<gene>
    <name evidence="2" type="ORF">E7746_01895</name>
</gene>
<dbReference type="InterPro" id="IPR029044">
    <property type="entry name" value="Nucleotide-diphossugar_trans"/>
</dbReference>
<evidence type="ECO:0000313" key="2">
    <source>
        <dbReference type="EMBL" id="QCD34713.1"/>
    </source>
</evidence>
<dbReference type="GO" id="GO:0016740">
    <property type="term" value="F:transferase activity"/>
    <property type="evidence" value="ECO:0007669"/>
    <property type="project" value="UniProtKB-KW"/>
</dbReference>
<sequence length="438" mass="49051">MIELDFLCSSEAIMPLVGQVDEYIFIVRRGVTVHLSDNALHRMRQVARMTGASVVYSDYYERRDGLLSPHRLIDCSRGGVLRDDFDFGHLMLVDSRALESALASVQRHYDYAAFYALRLALSRQGKVVHCPELLYASEGVSGGGSQFDYVDPRNRAVQVEMEQACTEHLKAVGAWLEPEFRKVDLSGSWPVEASVVIPVRNRVSTVADAVKSALSQEAPFRFNVIVVDNHSTDGTTEVVASIAAADDRVIHIVPESDTLGIGGCWNRALTDSQCGKFAVQLDSDDVYSDTSVLTRIVDEFYRSNCAMVVGSYMLTDFDKNPIPPGVIDHREWTDANGRNNALRVNGLGAPRAFFTPVVRDILFPDTCYGEDYAMGLAVSREYRIGRIYDVLYLCRRWEGNSDASLSLDRLNANNLYKDTLRSWELEARINLNRDRHEA</sequence>
<keyword evidence="2" id="KW-0808">Transferase</keyword>
<feature type="domain" description="Glycosyltransferase 2-like" evidence="1">
    <location>
        <begin position="194"/>
        <end position="325"/>
    </location>
</feature>
<proteinExistence type="predicted"/>
<organism evidence="2 3">
    <name type="scientific">Muribaculum gordoncarteri</name>
    <dbReference type="NCBI Taxonomy" id="2530390"/>
    <lineage>
        <taxon>Bacteria</taxon>
        <taxon>Pseudomonadati</taxon>
        <taxon>Bacteroidota</taxon>
        <taxon>Bacteroidia</taxon>
        <taxon>Bacteroidales</taxon>
        <taxon>Muribaculaceae</taxon>
        <taxon>Muribaculum</taxon>
    </lineage>
</organism>
<dbReference type="Pfam" id="PF00535">
    <property type="entry name" value="Glycos_transf_2"/>
    <property type="match status" value="1"/>
</dbReference>
<evidence type="ECO:0000313" key="3">
    <source>
        <dbReference type="Proteomes" id="UP000297031"/>
    </source>
</evidence>
<dbReference type="CDD" id="cd00761">
    <property type="entry name" value="Glyco_tranf_GTA_type"/>
    <property type="match status" value="1"/>
</dbReference>
<dbReference type="SUPFAM" id="SSF53448">
    <property type="entry name" value="Nucleotide-diphospho-sugar transferases"/>
    <property type="match status" value="1"/>
</dbReference>
<dbReference type="RefSeq" id="WP_136409670.1">
    <property type="nucleotide sequence ID" value="NZ_CP039393.1"/>
</dbReference>
<evidence type="ECO:0000259" key="1">
    <source>
        <dbReference type="Pfam" id="PF00535"/>
    </source>
</evidence>
<name>A0A4P7VBC3_9BACT</name>
<dbReference type="PANTHER" id="PTHR43685">
    <property type="entry name" value="GLYCOSYLTRANSFERASE"/>
    <property type="match status" value="1"/>
</dbReference>
<protein>
    <submittedName>
        <fullName evidence="2">Glycosyltransferase family 2 protein</fullName>
    </submittedName>
</protein>
<dbReference type="Gene3D" id="3.90.550.10">
    <property type="entry name" value="Spore Coat Polysaccharide Biosynthesis Protein SpsA, Chain A"/>
    <property type="match status" value="1"/>
</dbReference>
<keyword evidence="3" id="KW-1185">Reference proteome</keyword>
<dbReference type="EMBL" id="CP039393">
    <property type="protein sequence ID" value="QCD34713.1"/>
    <property type="molecule type" value="Genomic_DNA"/>
</dbReference>
<accession>A0A4P7VBC3</accession>
<dbReference type="KEGG" id="mgod:E7746_01895"/>
<dbReference type="Proteomes" id="UP000297031">
    <property type="component" value="Chromosome"/>
</dbReference>
<dbReference type="AlphaFoldDB" id="A0A4P7VBC3"/>